<evidence type="ECO:0000313" key="1">
    <source>
        <dbReference type="EMBL" id="AJQ92902.1"/>
    </source>
</evidence>
<protein>
    <submittedName>
        <fullName evidence="1">Uncharacterized protein</fullName>
    </submittedName>
</protein>
<gene>
    <name evidence="1" type="ORF">YC6258_00852</name>
</gene>
<accession>A0A0C5VED7</accession>
<dbReference type="EMBL" id="CP007142">
    <property type="protein sequence ID" value="AJQ92902.1"/>
    <property type="molecule type" value="Genomic_DNA"/>
</dbReference>
<name>A0A0C5VED7_9GAMM</name>
<sequence length="71" mass="8261">MIEISNAAAPLLVQALRDAVRYNEQLLKSETLRDRADYEEYLLEVSQFYAEIKSQYKKLEKDIGLPLEDIV</sequence>
<evidence type="ECO:0000313" key="2">
    <source>
        <dbReference type="Proteomes" id="UP000032266"/>
    </source>
</evidence>
<dbReference type="AlphaFoldDB" id="A0A0C5VED7"/>
<keyword evidence="2" id="KW-1185">Reference proteome</keyword>
<dbReference type="Proteomes" id="UP000032266">
    <property type="component" value="Chromosome"/>
</dbReference>
<dbReference type="HOGENOM" id="CLU_2734380_0_0_6"/>
<reference evidence="1 2" key="1">
    <citation type="submission" date="2014-01" db="EMBL/GenBank/DDBJ databases">
        <title>Full genme sequencing of cellulolytic bacterium Gynuella sunshinyii YC6258T gen. nov., sp. nov.</title>
        <authorList>
            <person name="Khan H."/>
            <person name="Chung E.J."/>
            <person name="Chung Y.R."/>
        </authorList>
    </citation>
    <scope>NUCLEOTIDE SEQUENCE [LARGE SCALE GENOMIC DNA]</scope>
    <source>
        <strain evidence="1 2">YC6258</strain>
    </source>
</reference>
<dbReference type="STRING" id="1445510.YC6258_00852"/>
<organism evidence="1 2">
    <name type="scientific">Gynuella sunshinyii YC6258</name>
    <dbReference type="NCBI Taxonomy" id="1445510"/>
    <lineage>
        <taxon>Bacteria</taxon>
        <taxon>Pseudomonadati</taxon>
        <taxon>Pseudomonadota</taxon>
        <taxon>Gammaproteobacteria</taxon>
        <taxon>Oceanospirillales</taxon>
        <taxon>Saccharospirillaceae</taxon>
        <taxon>Gynuella</taxon>
    </lineage>
</organism>
<proteinExistence type="predicted"/>
<dbReference type="RefSeq" id="WP_211264620.1">
    <property type="nucleotide sequence ID" value="NZ_CP007142.1"/>
</dbReference>
<dbReference type="KEGG" id="gsn:YC6258_00852"/>